<evidence type="ECO:0000256" key="1">
    <source>
        <dbReference type="SAM" id="MobiDB-lite"/>
    </source>
</evidence>
<dbReference type="VEuPathDB" id="FungiDB:H257_09937"/>
<organism evidence="2 3">
    <name type="scientific">Aphanomyces astaci</name>
    <name type="common">Crayfish plague agent</name>
    <dbReference type="NCBI Taxonomy" id="112090"/>
    <lineage>
        <taxon>Eukaryota</taxon>
        <taxon>Sar</taxon>
        <taxon>Stramenopiles</taxon>
        <taxon>Oomycota</taxon>
        <taxon>Saprolegniomycetes</taxon>
        <taxon>Saprolegniales</taxon>
        <taxon>Verrucalvaceae</taxon>
        <taxon>Aphanomyces</taxon>
    </lineage>
</organism>
<dbReference type="AlphaFoldDB" id="A0A397E1W8"/>
<feature type="compositionally biased region" description="Basic and acidic residues" evidence="1">
    <location>
        <begin position="1"/>
        <end position="35"/>
    </location>
</feature>
<evidence type="ECO:0000313" key="3">
    <source>
        <dbReference type="Proteomes" id="UP000265716"/>
    </source>
</evidence>
<name>A0A397E1W8_APHAT</name>
<feature type="region of interest" description="Disordered" evidence="1">
    <location>
        <begin position="582"/>
        <end position="603"/>
    </location>
</feature>
<accession>A0A397E1W8</accession>
<evidence type="ECO:0008006" key="4">
    <source>
        <dbReference type="Google" id="ProtNLM"/>
    </source>
</evidence>
<reference evidence="2 3" key="1">
    <citation type="submission" date="2018-08" db="EMBL/GenBank/DDBJ databases">
        <title>Aphanomyces genome sequencing and annotation.</title>
        <authorList>
            <person name="Minardi D."/>
            <person name="Oidtmann B."/>
            <person name="Van Der Giezen M."/>
            <person name="Studholme D.J."/>
        </authorList>
    </citation>
    <scope>NUCLEOTIDE SEQUENCE [LARGE SCALE GENOMIC DNA]</scope>
    <source>
        <strain evidence="2 3">SA</strain>
    </source>
</reference>
<dbReference type="VEuPathDB" id="FungiDB:H257_02096"/>
<dbReference type="Proteomes" id="UP000265716">
    <property type="component" value="Unassembled WGS sequence"/>
</dbReference>
<feature type="compositionally biased region" description="Polar residues" evidence="1">
    <location>
        <begin position="368"/>
        <end position="387"/>
    </location>
</feature>
<comment type="caution">
    <text evidence="2">The sequence shown here is derived from an EMBL/GenBank/DDBJ whole genome shotgun (WGS) entry which is preliminary data.</text>
</comment>
<feature type="compositionally biased region" description="Basic and acidic residues" evidence="1">
    <location>
        <begin position="353"/>
        <end position="364"/>
    </location>
</feature>
<sequence length="882" mass="100914">MSQRGQDRPRQGRSDDAHRGTSNGPRERPLERIDGGAHPVPSCPKLKGIRQEQVRQWLLDRETYEEDLRAVCMRRNLEVRNYREGWKECFEDKRLLKQFMIMRKLRGDPKELDETVLETELRKIVDEPKNGVEADIPLLFHGIHMDMKDDDVLSRVCKFLADCDERIEARVMKGHLKKPEMRKKIFKRLLEVVDPEPVRDACVLDMEKAWHPVEFTWESISELVMHHAQEQQRFYSTYGAGRKKPGYEAKEAKNKKEHRKDDYSRQEQREVRPRRDDRERSRSQGRDRRDRSSDRHEPRGYRSQSRDRDGGRPYERRDENRSSRYGPPDNKPKQQVGFAMRRGRSPAPSHGGILRDREGKRDAGWGHTPQSNSQDKNRVKSNWSRGNSVEKPKAVEQSSNQAYPLMFGEIDMDDYDEDGNLVTAATHGGYVNPFKNRWESQNFRVLEEQKREAKKRKAKELVETEDFIPLTNDSEDEVDEPDMIRQKGRTILKAKSAGPSRTVRRVYGWESKIKQREPREIMPTGCLKCGDAAHLYDKCPGASAEDRAKVKYEWALVAKRMQNGKTLKPKAKKLRDSLMTANKKWREEQEKSREAKATEPEKKKLRRMLESPAGESVATINGVLDVPYCPDNGSDVGIISTAMVKTLRKLDETVQAKQLPKAWVGSAVGNLPVIAKTTVELRVTLSTAAGQVKLPGKQLFYVVDDNDELIISKYALMSIGLDMDRLLEQVAVRQTHEDGDDVGDPGEAEDIAFGVSVRGLHASDEQLDVEDMQAAEQLYKMAIISANAADQEETVALKQLREIVVDAAAKGVWRTKFRGTDLPANVKAMEIRLKADARPNRCKPRKVNPLTGMFVEAFGKQLEQDQVIYANNSSSHCSPVNP</sequence>
<proteinExistence type="predicted"/>
<feature type="compositionally biased region" description="Basic and acidic residues" evidence="1">
    <location>
        <begin position="245"/>
        <end position="322"/>
    </location>
</feature>
<dbReference type="EMBL" id="QUTC01003023">
    <property type="protein sequence ID" value="RHY71955.1"/>
    <property type="molecule type" value="Genomic_DNA"/>
</dbReference>
<feature type="region of interest" description="Disordered" evidence="1">
    <location>
        <begin position="1"/>
        <end position="44"/>
    </location>
</feature>
<gene>
    <name evidence="2" type="ORF">DYB38_009369</name>
</gene>
<feature type="region of interest" description="Disordered" evidence="1">
    <location>
        <begin position="237"/>
        <end position="397"/>
    </location>
</feature>
<feature type="compositionally biased region" description="Basic and acidic residues" evidence="1">
    <location>
        <begin position="584"/>
        <end position="602"/>
    </location>
</feature>
<evidence type="ECO:0000313" key="2">
    <source>
        <dbReference type="EMBL" id="RHY71955.1"/>
    </source>
</evidence>
<protein>
    <recommendedName>
        <fullName evidence="4">CCHC-type domain-containing protein</fullName>
    </recommendedName>
</protein>
<feature type="non-terminal residue" evidence="2">
    <location>
        <position position="882"/>
    </location>
</feature>